<keyword evidence="7 14" id="KW-0418">Kinase</keyword>
<dbReference type="Pfam" id="PF01326">
    <property type="entry name" value="PPDK_N"/>
    <property type="match status" value="2"/>
</dbReference>
<evidence type="ECO:0000259" key="12">
    <source>
        <dbReference type="Pfam" id="PF01326"/>
    </source>
</evidence>
<dbReference type="InterPro" id="IPR036637">
    <property type="entry name" value="Phosphohistidine_dom_sf"/>
</dbReference>
<dbReference type="InterPro" id="IPR015813">
    <property type="entry name" value="Pyrv/PenolPyrv_kinase-like_dom"/>
</dbReference>
<feature type="domain" description="PEP-utilising enzyme mobile" evidence="11">
    <location>
        <begin position="422"/>
        <end position="503"/>
    </location>
</feature>
<evidence type="ECO:0000313" key="15">
    <source>
        <dbReference type="Proteomes" id="UP000033101"/>
    </source>
</evidence>
<keyword evidence="9 10" id="KW-0460">Magnesium</keyword>
<organism evidence="14 15">
    <name type="scientific">Methanosarcina horonobensis HB-1 = JCM 15518</name>
    <dbReference type="NCBI Taxonomy" id="1434110"/>
    <lineage>
        <taxon>Archaea</taxon>
        <taxon>Methanobacteriati</taxon>
        <taxon>Methanobacteriota</taxon>
        <taxon>Stenosarchaea group</taxon>
        <taxon>Methanomicrobia</taxon>
        <taxon>Methanosarcinales</taxon>
        <taxon>Methanosarcinaceae</taxon>
        <taxon>Methanosarcina</taxon>
    </lineage>
</organism>
<keyword evidence="14" id="KW-0670">Pyruvate</keyword>
<proteinExistence type="inferred from homology"/>
<dbReference type="SUPFAM" id="SSF52009">
    <property type="entry name" value="Phosphohistidine domain"/>
    <property type="match status" value="1"/>
</dbReference>
<feature type="domain" description="Pyruvate phosphate dikinase AMP/ATP-binding" evidence="12">
    <location>
        <begin position="304"/>
        <end position="358"/>
    </location>
</feature>
<dbReference type="NCBIfam" id="NF004531">
    <property type="entry name" value="PRK05878.1"/>
    <property type="match status" value="1"/>
</dbReference>
<keyword evidence="6" id="KW-0547">Nucleotide-binding</keyword>
<dbReference type="PANTHER" id="PTHR22931">
    <property type="entry name" value="PHOSPHOENOLPYRUVATE DIKINASE-RELATED"/>
    <property type="match status" value="1"/>
</dbReference>
<evidence type="ECO:0000256" key="7">
    <source>
        <dbReference type="ARBA" id="ARBA00022777"/>
    </source>
</evidence>
<keyword evidence="5 10" id="KW-0479">Metal-binding</keyword>
<evidence type="ECO:0000256" key="10">
    <source>
        <dbReference type="PIRSR" id="PIRSR000853-3"/>
    </source>
</evidence>
<dbReference type="GO" id="GO:0016301">
    <property type="term" value="F:kinase activity"/>
    <property type="evidence" value="ECO:0007669"/>
    <property type="project" value="UniProtKB-KW"/>
</dbReference>
<dbReference type="PROSITE" id="PS00742">
    <property type="entry name" value="PEP_ENZYMES_2"/>
    <property type="match status" value="1"/>
</dbReference>
<dbReference type="HOGENOM" id="CLU_015345_0_2_2"/>
<feature type="domain" description="PEP-utilising enzyme C-terminal" evidence="13">
    <location>
        <begin position="519"/>
        <end position="875"/>
    </location>
</feature>
<accession>A0A0E3SDF9</accession>
<dbReference type="InterPro" id="IPR040442">
    <property type="entry name" value="Pyrv_kinase-like_dom_sf"/>
</dbReference>
<keyword evidence="8" id="KW-0067">ATP-binding</keyword>
<evidence type="ECO:0000313" key="14">
    <source>
        <dbReference type="EMBL" id="AKB80104.1"/>
    </source>
</evidence>
<dbReference type="STRING" id="1434110.MSHOH_3621"/>
<dbReference type="PIRSF" id="PIRSF000853">
    <property type="entry name" value="PPDK"/>
    <property type="match status" value="1"/>
</dbReference>
<dbReference type="PANTHER" id="PTHR22931:SF9">
    <property type="entry name" value="PYRUVATE, PHOSPHATE DIKINASE 1, CHLOROPLASTIC"/>
    <property type="match status" value="1"/>
</dbReference>
<dbReference type="GO" id="GO:0050242">
    <property type="term" value="F:pyruvate, phosphate dikinase activity"/>
    <property type="evidence" value="ECO:0007669"/>
    <property type="project" value="UniProtKB-EC"/>
</dbReference>
<feature type="binding site" evidence="10">
    <location>
        <position position="751"/>
    </location>
    <ligand>
        <name>Mg(2+)</name>
        <dbReference type="ChEBI" id="CHEBI:18420"/>
    </ligand>
</feature>
<dbReference type="InterPro" id="IPR008279">
    <property type="entry name" value="PEP-util_enz_mobile_dom"/>
</dbReference>
<dbReference type="OrthoDB" id="23397at2157"/>
<evidence type="ECO:0000256" key="9">
    <source>
        <dbReference type="ARBA" id="ARBA00022842"/>
    </source>
</evidence>
<feature type="binding site" evidence="10">
    <location>
        <position position="775"/>
    </location>
    <ligand>
        <name>Mg(2+)</name>
        <dbReference type="ChEBI" id="CHEBI:18420"/>
    </ligand>
</feature>
<dbReference type="Pfam" id="PF00391">
    <property type="entry name" value="PEP-utilizers"/>
    <property type="match status" value="1"/>
</dbReference>
<evidence type="ECO:0000256" key="6">
    <source>
        <dbReference type="ARBA" id="ARBA00022741"/>
    </source>
</evidence>
<evidence type="ECO:0000259" key="13">
    <source>
        <dbReference type="Pfam" id="PF02896"/>
    </source>
</evidence>
<dbReference type="Gene3D" id="3.30.1490.20">
    <property type="entry name" value="ATP-grasp fold, A domain"/>
    <property type="match status" value="1"/>
</dbReference>
<dbReference type="KEGG" id="mhor:MSHOH_3621"/>
<dbReference type="Gene3D" id="3.20.20.60">
    <property type="entry name" value="Phosphoenolpyruvate-binding domains"/>
    <property type="match status" value="1"/>
</dbReference>
<dbReference type="InterPro" id="IPR002192">
    <property type="entry name" value="PPDK_AMP/ATP-bd"/>
</dbReference>
<protein>
    <recommendedName>
        <fullName evidence="3">pyruvate, phosphate dikinase</fullName>
        <ecNumber evidence="3">2.7.9.1</ecNumber>
    </recommendedName>
</protein>
<dbReference type="Gene3D" id="1.10.189.10">
    <property type="entry name" value="Pyruvate Phosphate Dikinase, domain 2"/>
    <property type="match status" value="1"/>
</dbReference>
<dbReference type="SUPFAM" id="SSF56059">
    <property type="entry name" value="Glutathione synthetase ATP-binding domain-like"/>
    <property type="match status" value="1"/>
</dbReference>
<dbReference type="Gene3D" id="1.20.80.30">
    <property type="match status" value="1"/>
</dbReference>
<dbReference type="GO" id="GO:0005524">
    <property type="term" value="F:ATP binding"/>
    <property type="evidence" value="ECO:0007669"/>
    <property type="project" value="UniProtKB-KW"/>
</dbReference>
<dbReference type="Gene3D" id="3.50.30.10">
    <property type="entry name" value="Phosphohistidine domain"/>
    <property type="match status" value="1"/>
</dbReference>
<dbReference type="Proteomes" id="UP000033101">
    <property type="component" value="Chromosome"/>
</dbReference>
<keyword evidence="15" id="KW-1185">Reference proteome</keyword>
<dbReference type="AlphaFoldDB" id="A0A0E3SDF9"/>
<evidence type="ECO:0000256" key="3">
    <source>
        <dbReference type="ARBA" id="ARBA00011994"/>
    </source>
</evidence>
<evidence type="ECO:0000256" key="1">
    <source>
        <dbReference type="ARBA" id="ARBA00001946"/>
    </source>
</evidence>
<dbReference type="SUPFAM" id="SSF51621">
    <property type="entry name" value="Phosphoenolpyruvate/pyruvate domain"/>
    <property type="match status" value="1"/>
</dbReference>
<comment type="similarity">
    <text evidence="2">Belongs to the PEP-utilizing enzyme family.</text>
</comment>
<dbReference type="NCBIfam" id="TIGR01828">
    <property type="entry name" value="pyru_phos_dikin"/>
    <property type="match status" value="1"/>
</dbReference>
<comment type="cofactor">
    <cofactor evidence="1 10">
        <name>Mg(2+)</name>
        <dbReference type="ChEBI" id="CHEBI:18420"/>
    </cofactor>
</comment>
<dbReference type="EMBL" id="CP009516">
    <property type="protein sequence ID" value="AKB80104.1"/>
    <property type="molecule type" value="Genomic_DNA"/>
</dbReference>
<dbReference type="GO" id="GO:0046872">
    <property type="term" value="F:metal ion binding"/>
    <property type="evidence" value="ECO:0007669"/>
    <property type="project" value="UniProtKB-KW"/>
</dbReference>
<dbReference type="InterPro" id="IPR023151">
    <property type="entry name" value="PEP_util_CS"/>
</dbReference>
<gene>
    <name evidence="14" type="ORF">MSHOH_3621</name>
</gene>
<evidence type="ECO:0000256" key="2">
    <source>
        <dbReference type="ARBA" id="ARBA00007837"/>
    </source>
</evidence>
<dbReference type="EC" id="2.7.9.1" evidence="3"/>
<dbReference type="InterPro" id="IPR000121">
    <property type="entry name" value="PEP_util_C"/>
</dbReference>
<evidence type="ECO:0000256" key="4">
    <source>
        <dbReference type="ARBA" id="ARBA00022679"/>
    </source>
</evidence>
<keyword evidence="4 14" id="KW-0808">Transferase</keyword>
<dbReference type="Pfam" id="PF02896">
    <property type="entry name" value="PEP-utilizers_C"/>
    <property type="match status" value="1"/>
</dbReference>
<sequence>MSKFVYFFGKDVTDGKSSMKDLLGGKGANLAEMANLGVPVPPGFTITTEVCVLYLKEEKYPDEVLRQVEEAIDKLETLNDKKLGDPKDPLLVSVRSGARVSMPGMMDTVLNLGLTDKSVIGLANKVNDERFAYDCYRRFIAMFGDVVLGVEFRKFDSLIEDKKKELGVKSDTDLDSKALKELAERFKEIIKLEKGFEFPQDPKVQLQMAINAVFDSWNNQRAITYRKLNNIDDSWGTAVNVQTMVYGNRGNTSGTGVAFTRNPSTGEKKFFGEYLINAQGEDVVAGIRTPDFINTLEDKIPEAYAQLVDICQKLEAHFKDMQDIEFTIQEGKLYMLQTRTGKRTAAAAVKIATDMVEEGLIDKETAVKRVNAEHIDLLLHPRIDPTVKLEVIAKGLPASPGAAVGKVVFTAESAEEMAELGEKTILVRTETSPEDIGGMAAAQGVLTVRGGMTSHAAVVGRGMGKPCVVGCGEISIDIKSSLFMVNGFTIKEHDYITIDGSIGSVIIGKVDLIDAEINEDLKKLLIWADEIRTLGVRTNADNPADAALARELGAEGIGLCRTEHMFFGEDRIPAVREMIMAEDEKSRKKALKKLLPMQKEDFLGIFRSMEGLPVTIRLLDPPLHEFLPDKEELDEKLRELEASGDCGKIDEVKKVIQRVVSLKELNPMLGHRGCRLGITYPEIYNMQVRAIMEAACELTAEGLKVIPEIMIPLVGLVKELTLTKEEVCKTAETVMAEKGMKIDYKVGTMIELPRAAIVADQIAQEADFFSFGTNDLTQTTFGFSRDDVSKFVPIYQKAGILEHDPFAVLDQEGVGEIMKIGIQKGRSVKPKLKMGICGEHGGEPRSIAFAHKIGIDYVSCSPYRVPIARLVAAQSTMEMRNAK</sequence>
<dbReference type="InterPro" id="IPR010121">
    <property type="entry name" value="Pyruvate_phosphate_dikinase"/>
</dbReference>
<evidence type="ECO:0000256" key="8">
    <source>
        <dbReference type="ARBA" id="ARBA00022840"/>
    </source>
</evidence>
<dbReference type="RefSeq" id="WP_048142136.1">
    <property type="nucleotide sequence ID" value="NZ_CP009516.1"/>
</dbReference>
<evidence type="ECO:0000256" key="5">
    <source>
        <dbReference type="ARBA" id="ARBA00022723"/>
    </source>
</evidence>
<dbReference type="GeneID" id="24832972"/>
<evidence type="ECO:0000259" key="11">
    <source>
        <dbReference type="Pfam" id="PF00391"/>
    </source>
</evidence>
<dbReference type="Gene3D" id="3.30.470.20">
    <property type="entry name" value="ATP-grasp fold, B domain"/>
    <property type="match status" value="1"/>
</dbReference>
<dbReference type="PATRIC" id="fig|1434110.4.peg.4634"/>
<dbReference type="InterPro" id="IPR013815">
    <property type="entry name" value="ATP_grasp_subdomain_1"/>
</dbReference>
<name>A0A0E3SDF9_9EURY</name>
<reference evidence="14 15" key="1">
    <citation type="submission" date="2014-07" db="EMBL/GenBank/DDBJ databases">
        <title>Methanogenic archaea and the global carbon cycle.</title>
        <authorList>
            <person name="Henriksen J.R."/>
            <person name="Luke J."/>
            <person name="Reinhart S."/>
            <person name="Benedict M.N."/>
            <person name="Youngblut N.D."/>
            <person name="Metcalf M.E."/>
            <person name="Whitaker R.J."/>
            <person name="Metcalf W.W."/>
        </authorList>
    </citation>
    <scope>NUCLEOTIDE SEQUENCE [LARGE SCALE GENOMIC DNA]</scope>
    <source>
        <strain evidence="14 15">HB-1</strain>
    </source>
</reference>
<feature type="domain" description="Pyruvate phosphate dikinase AMP/ATP-binding" evidence="12">
    <location>
        <begin position="56"/>
        <end position="294"/>
    </location>
</feature>